<gene>
    <name evidence="1" type="ORF">NPIL_14671</name>
</gene>
<accession>A0A8X6UGU1</accession>
<proteinExistence type="predicted"/>
<comment type="caution">
    <text evidence="1">The sequence shown here is derived from an EMBL/GenBank/DDBJ whole genome shotgun (WGS) entry which is preliminary data.</text>
</comment>
<keyword evidence="2" id="KW-1185">Reference proteome</keyword>
<name>A0A8X6UGU1_NEPPI</name>
<dbReference type="Proteomes" id="UP000887013">
    <property type="component" value="Unassembled WGS sequence"/>
</dbReference>
<protein>
    <submittedName>
        <fullName evidence="1">Uncharacterized protein</fullName>
    </submittedName>
</protein>
<dbReference type="OrthoDB" id="6753189at2759"/>
<reference evidence="1" key="1">
    <citation type="submission" date="2020-08" db="EMBL/GenBank/DDBJ databases">
        <title>Multicomponent nature underlies the extraordinary mechanical properties of spider dragline silk.</title>
        <authorList>
            <person name="Kono N."/>
            <person name="Nakamura H."/>
            <person name="Mori M."/>
            <person name="Yoshida Y."/>
            <person name="Ohtoshi R."/>
            <person name="Malay A.D."/>
            <person name="Moran D.A.P."/>
            <person name="Tomita M."/>
            <person name="Numata K."/>
            <person name="Arakawa K."/>
        </authorList>
    </citation>
    <scope>NUCLEOTIDE SEQUENCE</scope>
</reference>
<evidence type="ECO:0000313" key="2">
    <source>
        <dbReference type="Proteomes" id="UP000887013"/>
    </source>
</evidence>
<dbReference type="AlphaFoldDB" id="A0A8X6UGU1"/>
<dbReference type="EMBL" id="BMAW01124596">
    <property type="protein sequence ID" value="GFU08629.1"/>
    <property type="molecule type" value="Genomic_DNA"/>
</dbReference>
<organism evidence="1 2">
    <name type="scientific">Nephila pilipes</name>
    <name type="common">Giant wood spider</name>
    <name type="synonym">Nephila maculata</name>
    <dbReference type="NCBI Taxonomy" id="299642"/>
    <lineage>
        <taxon>Eukaryota</taxon>
        <taxon>Metazoa</taxon>
        <taxon>Ecdysozoa</taxon>
        <taxon>Arthropoda</taxon>
        <taxon>Chelicerata</taxon>
        <taxon>Arachnida</taxon>
        <taxon>Araneae</taxon>
        <taxon>Araneomorphae</taxon>
        <taxon>Entelegynae</taxon>
        <taxon>Araneoidea</taxon>
        <taxon>Nephilidae</taxon>
        <taxon>Nephila</taxon>
    </lineage>
</organism>
<evidence type="ECO:0000313" key="1">
    <source>
        <dbReference type="EMBL" id="GFU08629.1"/>
    </source>
</evidence>
<sequence>MNHYTNTEFTNVHFVYGISNGNGSTVVWLYRKKYLTKQIIKCFSGASEPCETLILHRNDTRYQVAKKSQNTHTLRKRVACCRSKSRKGRLPLPSACLEQLSDEYFTVNYDIPVICINISFCSQMITLYMARLYSGYFTKVWLTHNHPVLLC</sequence>